<name>F4SC45_MELLP</name>
<protein>
    <recommendedName>
        <fullName evidence="2">VLRF1 domain-containing protein</fullName>
    </recommendedName>
</protein>
<evidence type="ECO:0000256" key="1">
    <source>
        <dbReference type="SAM" id="MobiDB-lite"/>
    </source>
</evidence>
<evidence type="ECO:0000313" key="4">
    <source>
        <dbReference type="Proteomes" id="UP000001072"/>
    </source>
</evidence>
<organism evidence="4">
    <name type="scientific">Melampsora larici-populina (strain 98AG31 / pathotype 3-4-7)</name>
    <name type="common">Poplar leaf rust fungus</name>
    <dbReference type="NCBI Taxonomy" id="747676"/>
    <lineage>
        <taxon>Eukaryota</taxon>
        <taxon>Fungi</taxon>
        <taxon>Dikarya</taxon>
        <taxon>Basidiomycota</taxon>
        <taxon>Pucciniomycotina</taxon>
        <taxon>Pucciniomycetes</taxon>
        <taxon>Pucciniales</taxon>
        <taxon>Melampsoraceae</taxon>
        <taxon>Melampsora</taxon>
    </lineage>
</organism>
<dbReference type="Proteomes" id="UP000001072">
    <property type="component" value="Unassembled WGS sequence"/>
</dbReference>
<dbReference type="Pfam" id="PF18826">
    <property type="entry name" value="bVLRF1"/>
    <property type="match status" value="1"/>
</dbReference>
<dbReference type="InParanoid" id="F4SC45"/>
<proteinExistence type="predicted"/>
<dbReference type="VEuPathDB" id="FungiDB:MELLADRAFT_114085"/>
<evidence type="ECO:0000259" key="2">
    <source>
        <dbReference type="Pfam" id="PF18826"/>
    </source>
</evidence>
<reference evidence="4" key="1">
    <citation type="journal article" date="2011" name="Proc. Natl. Acad. Sci. U.S.A.">
        <title>Obligate biotrophy features unraveled by the genomic analysis of rust fungi.</title>
        <authorList>
            <person name="Duplessis S."/>
            <person name="Cuomo C.A."/>
            <person name="Lin Y.-C."/>
            <person name="Aerts A."/>
            <person name="Tisserant E."/>
            <person name="Veneault-Fourrey C."/>
            <person name="Joly D.L."/>
            <person name="Hacquard S."/>
            <person name="Amselem J."/>
            <person name="Cantarel B.L."/>
            <person name="Chiu R."/>
            <person name="Coutinho P.M."/>
            <person name="Feau N."/>
            <person name="Field M."/>
            <person name="Frey P."/>
            <person name="Gelhaye E."/>
            <person name="Goldberg J."/>
            <person name="Grabherr M.G."/>
            <person name="Kodira C.D."/>
            <person name="Kohler A."/>
            <person name="Kuees U."/>
            <person name="Lindquist E.A."/>
            <person name="Lucas S.M."/>
            <person name="Mago R."/>
            <person name="Mauceli E."/>
            <person name="Morin E."/>
            <person name="Murat C."/>
            <person name="Pangilinan J.L."/>
            <person name="Park R."/>
            <person name="Pearson M."/>
            <person name="Quesneville H."/>
            <person name="Rouhier N."/>
            <person name="Sakthikumar S."/>
            <person name="Salamov A.A."/>
            <person name="Schmutz J."/>
            <person name="Selles B."/>
            <person name="Shapiro H."/>
            <person name="Tanguay P."/>
            <person name="Tuskan G.A."/>
            <person name="Henrissat B."/>
            <person name="Van de Peer Y."/>
            <person name="Rouze P."/>
            <person name="Ellis J.G."/>
            <person name="Dodds P.N."/>
            <person name="Schein J.E."/>
            <person name="Zhong S."/>
            <person name="Hamelin R.C."/>
            <person name="Grigoriev I.V."/>
            <person name="Szabo L.J."/>
            <person name="Martin F."/>
        </authorList>
    </citation>
    <scope>NUCLEOTIDE SEQUENCE [LARGE SCALE GENOMIC DNA]</scope>
    <source>
        <strain evidence="4">98AG31 / pathotype 3-4-7</strain>
    </source>
</reference>
<feature type="compositionally biased region" description="Basic and acidic residues" evidence="1">
    <location>
        <begin position="193"/>
        <end position="209"/>
    </location>
</feature>
<feature type="compositionally biased region" description="Basic residues" evidence="1">
    <location>
        <begin position="182"/>
        <end position="192"/>
    </location>
</feature>
<gene>
    <name evidence="3" type="ORF">MELLADRAFT_114085</name>
</gene>
<accession>F4SC45</accession>
<dbReference type="RefSeq" id="XP_007418950.1">
    <property type="nucleotide sequence ID" value="XM_007418888.1"/>
</dbReference>
<dbReference type="EMBL" id="GL883199">
    <property type="protein sequence ID" value="EGF97792.1"/>
    <property type="molecule type" value="Genomic_DNA"/>
</dbReference>
<feature type="domain" description="VLRF1" evidence="2">
    <location>
        <begin position="205"/>
        <end position="283"/>
    </location>
</feature>
<dbReference type="OrthoDB" id="429841at2759"/>
<dbReference type="GeneID" id="18925203"/>
<evidence type="ECO:0000313" key="3">
    <source>
        <dbReference type="EMBL" id="EGF97792.1"/>
    </source>
</evidence>
<dbReference type="AlphaFoldDB" id="F4SC45"/>
<keyword evidence="4" id="KW-1185">Reference proteome</keyword>
<sequence>MASAQIISPKSDEHTSNTSSHLQEIQAWGELYIFDLPKPLRTALFTKNLITFPYGTSLAPQARIEESEEIWTDNPGWINRIKLFDQAYRFDFFRCVLPESFGRESGLISEKPLTELKRLQYDDAIFGHRRWSLIIIGKEKIAALHLQTDLLKGDENETIKDRLVILKNEVIEPAPVVEGKKGRSKSYSKSKKEKAVEKLSRKSQRGVDRDTMNKAGSELLASWEKELERSELIFVGASRKQISTFFPESSLLYNKLRAFPFTFGAPTIEELKMCYLKLTTAKLDIEL</sequence>
<dbReference type="InterPro" id="IPR041175">
    <property type="entry name" value="VLRF1/Vms1"/>
</dbReference>
<dbReference type="KEGG" id="mlr:MELLADRAFT_114085"/>
<dbReference type="HOGENOM" id="CLU_084832_0_0_1"/>
<feature type="region of interest" description="Disordered" evidence="1">
    <location>
        <begin position="180"/>
        <end position="209"/>
    </location>
</feature>